<protein>
    <submittedName>
        <fullName evidence="8">Type II secretion system protein</fullName>
    </submittedName>
</protein>
<evidence type="ECO:0000259" key="7">
    <source>
        <dbReference type="Pfam" id="PF00482"/>
    </source>
</evidence>
<keyword evidence="4 6" id="KW-1133">Transmembrane helix</keyword>
<evidence type="ECO:0000256" key="3">
    <source>
        <dbReference type="ARBA" id="ARBA00022692"/>
    </source>
</evidence>
<keyword evidence="2" id="KW-1003">Cell membrane</keyword>
<keyword evidence="3 6" id="KW-0812">Transmembrane</keyword>
<reference evidence="9" key="1">
    <citation type="submission" date="2018-09" db="EMBL/GenBank/DDBJ databases">
        <authorList>
            <person name="Zhu H."/>
        </authorList>
    </citation>
    <scope>NUCLEOTIDE SEQUENCE [LARGE SCALE GENOMIC DNA]</scope>
    <source>
        <strain evidence="9">K2R23-3</strain>
    </source>
</reference>
<dbReference type="Gene3D" id="1.20.81.30">
    <property type="entry name" value="Type II secretion system (T2SS), domain F"/>
    <property type="match status" value="1"/>
</dbReference>
<dbReference type="EMBL" id="CP032418">
    <property type="protein sequence ID" value="AYC30743.1"/>
    <property type="molecule type" value="Genomic_DNA"/>
</dbReference>
<comment type="subcellular location">
    <subcellularLocation>
        <location evidence="1">Cell membrane</location>
        <topology evidence="1">Multi-pass membrane protein</topology>
    </subcellularLocation>
</comment>
<dbReference type="Pfam" id="PF00482">
    <property type="entry name" value="T2SSF"/>
    <property type="match status" value="1"/>
</dbReference>
<evidence type="ECO:0000256" key="1">
    <source>
        <dbReference type="ARBA" id="ARBA00004651"/>
    </source>
</evidence>
<name>A0A385YYU5_9BACL</name>
<keyword evidence="5 6" id="KW-0472">Membrane</keyword>
<feature type="transmembrane region" description="Helical" evidence="6">
    <location>
        <begin position="20"/>
        <end position="50"/>
    </location>
</feature>
<proteinExistence type="predicted"/>
<dbReference type="PANTHER" id="PTHR35007:SF1">
    <property type="entry name" value="PILUS ASSEMBLY PROTEIN"/>
    <property type="match status" value="1"/>
</dbReference>
<evidence type="ECO:0000256" key="4">
    <source>
        <dbReference type="ARBA" id="ARBA00022989"/>
    </source>
</evidence>
<feature type="transmembrane region" description="Helical" evidence="6">
    <location>
        <begin position="181"/>
        <end position="200"/>
    </location>
</feature>
<dbReference type="InterPro" id="IPR042094">
    <property type="entry name" value="T2SS_GspF_sf"/>
</dbReference>
<evidence type="ECO:0000256" key="6">
    <source>
        <dbReference type="SAM" id="Phobius"/>
    </source>
</evidence>
<dbReference type="OrthoDB" id="9803381at2"/>
<organism evidence="8 9">
    <name type="scientific">Paenisporosarcina cavernae</name>
    <dbReference type="NCBI Taxonomy" id="2320858"/>
    <lineage>
        <taxon>Bacteria</taxon>
        <taxon>Bacillati</taxon>
        <taxon>Bacillota</taxon>
        <taxon>Bacilli</taxon>
        <taxon>Bacillales</taxon>
        <taxon>Caryophanaceae</taxon>
        <taxon>Paenisporosarcina</taxon>
    </lineage>
</organism>
<sequence>MLKRAGVPLKPEEYILFKWMMILLGTILSYLIIRSLLILPVGAVAGYYSLKVFIRTKEKKRVQKFNQYLPEMISSIVNALRAGFSFFQAMKNIAEEAPSPTKEELDMMLKEMQYGATVEESFMRMKERVPSDDLDLMIQAILIQRQVGGNLAVVLEKIVHTIRERIKIQGQIKTLTAQGKLSGMVVAFLPAALAGMLQLVNPGYMTVLFTTPIGIGMIAIGFISMIIGFFLIMKITNIEV</sequence>
<dbReference type="InterPro" id="IPR018076">
    <property type="entry name" value="T2SS_GspF_dom"/>
</dbReference>
<feature type="domain" description="Type II secretion system protein GspF" evidence="7">
    <location>
        <begin position="75"/>
        <end position="197"/>
    </location>
</feature>
<feature type="transmembrane region" description="Helical" evidence="6">
    <location>
        <begin position="212"/>
        <end position="232"/>
    </location>
</feature>
<evidence type="ECO:0000313" key="9">
    <source>
        <dbReference type="Proteomes" id="UP000265725"/>
    </source>
</evidence>
<dbReference type="Proteomes" id="UP000265725">
    <property type="component" value="Chromosome"/>
</dbReference>
<evidence type="ECO:0000313" key="8">
    <source>
        <dbReference type="EMBL" id="AYC30743.1"/>
    </source>
</evidence>
<keyword evidence="9" id="KW-1185">Reference proteome</keyword>
<evidence type="ECO:0000256" key="5">
    <source>
        <dbReference type="ARBA" id="ARBA00023136"/>
    </source>
</evidence>
<gene>
    <name evidence="8" type="ORF">D3873_01630</name>
</gene>
<accession>A0A385YYU5</accession>
<dbReference type="GO" id="GO:0005886">
    <property type="term" value="C:plasma membrane"/>
    <property type="evidence" value="ECO:0007669"/>
    <property type="project" value="UniProtKB-SubCell"/>
</dbReference>
<dbReference type="KEGG" id="paek:D3873_01630"/>
<dbReference type="PANTHER" id="PTHR35007">
    <property type="entry name" value="INTEGRAL MEMBRANE PROTEIN-RELATED"/>
    <property type="match status" value="1"/>
</dbReference>
<dbReference type="AlphaFoldDB" id="A0A385YYU5"/>
<evidence type="ECO:0000256" key="2">
    <source>
        <dbReference type="ARBA" id="ARBA00022475"/>
    </source>
</evidence>